<evidence type="ECO:0000313" key="2">
    <source>
        <dbReference type="Proteomes" id="UP001341840"/>
    </source>
</evidence>
<reference evidence="1 2" key="1">
    <citation type="journal article" date="2023" name="Plants (Basel)">
        <title>Bridging the Gap: Combining Genomics and Transcriptomics Approaches to Understand Stylosanthes scabra, an Orphan Legume from the Brazilian Caatinga.</title>
        <authorList>
            <person name="Ferreira-Neto J.R.C."/>
            <person name="da Silva M.D."/>
            <person name="Binneck E."/>
            <person name="de Melo N.F."/>
            <person name="da Silva R.H."/>
            <person name="de Melo A.L.T.M."/>
            <person name="Pandolfi V."/>
            <person name="Bustamante F.O."/>
            <person name="Brasileiro-Vidal A.C."/>
            <person name="Benko-Iseppon A.M."/>
        </authorList>
    </citation>
    <scope>NUCLEOTIDE SEQUENCE [LARGE SCALE GENOMIC DNA]</scope>
    <source>
        <tissue evidence="1">Leaves</tissue>
    </source>
</reference>
<name>A0ABU6YD52_9FABA</name>
<dbReference type="EMBL" id="JASCZI010241915">
    <property type="protein sequence ID" value="MED6208330.1"/>
    <property type="molecule type" value="Genomic_DNA"/>
</dbReference>
<comment type="caution">
    <text evidence="1">The sequence shown here is derived from an EMBL/GenBank/DDBJ whole genome shotgun (WGS) entry which is preliminary data.</text>
</comment>
<gene>
    <name evidence="1" type="ORF">PIB30_044021</name>
</gene>
<organism evidence="1 2">
    <name type="scientific">Stylosanthes scabra</name>
    <dbReference type="NCBI Taxonomy" id="79078"/>
    <lineage>
        <taxon>Eukaryota</taxon>
        <taxon>Viridiplantae</taxon>
        <taxon>Streptophyta</taxon>
        <taxon>Embryophyta</taxon>
        <taxon>Tracheophyta</taxon>
        <taxon>Spermatophyta</taxon>
        <taxon>Magnoliopsida</taxon>
        <taxon>eudicotyledons</taxon>
        <taxon>Gunneridae</taxon>
        <taxon>Pentapetalae</taxon>
        <taxon>rosids</taxon>
        <taxon>fabids</taxon>
        <taxon>Fabales</taxon>
        <taxon>Fabaceae</taxon>
        <taxon>Papilionoideae</taxon>
        <taxon>50 kb inversion clade</taxon>
        <taxon>dalbergioids sensu lato</taxon>
        <taxon>Dalbergieae</taxon>
        <taxon>Pterocarpus clade</taxon>
        <taxon>Stylosanthes</taxon>
    </lineage>
</organism>
<evidence type="ECO:0000313" key="1">
    <source>
        <dbReference type="EMBL" id="MED6208330.1"/>
    </source>
</evidence>
<proteinExistence type="predicted"/>
<sequence length="127" mass="14234">MSLYLFPCRCGIHPGFRPHHYHTRHVLLHQLRPFLGSKCRICCQHRRSSTLHGQLLEASRSSAHVVEVERQGSAEVDVYNGILVASILVAVTKVRATLVEEGIPVEIVRWRLGCRGENELKGKGCIG</sequence>
<dbReference type="Proteomes" id="UP001341840">
    <property type="component" value="Unassembled WGS sequence"/>
</dbReference>
<keyword evidence="2" id="KW-1185">Reference proteome</keyword>
<protein>
    <submittedName>
        <fullName evidence="1">Uncharacterized protein</fullName>
    </submittedName>
</protein>
<accession>A0ABU6YD52</accession>